<comment type="similarity">
    <text evidence="1">Belongs to the acyl coenzyme A hydrolase family.</text>
</comment>
<dbReference type="EMBL" id="CAJVPQ010003812">
    <property type="protein sequence ID" value="CAG8638062.1"/>
    <property type="molecule type" value="Genomic_DNA"/>
</dbReference>
<dbReference type="GO" id="GO:0006637">
    <property type="term" value="P:acyl-CoA metabolic process"/>
    <property type="evidence" value="ECO:0007669"/>
    <property type="project" value="TreeGrafter"/>
</dbReference>
<keyword evidence="3" id="KW-0378">Hydrolase</keyword>
<evidence type="ECO:0000259" key="5">
    <source>
        <dbReference type="PROSITE" id="PS51770"/>
    </source>
</evidence>
<dbReference type="GO" id="GO:0047617">
    <property type="term" value="F:fatty acyl-CoA hydrolase activity"/>
    <property type="evidence" value="ECO:0007669"/>
    <property type="project" value="TreeGrafter"/>
</dbReference>
<dbReference type="InterPro" id="IPR029069">
    <property type="entry name" value="HotDog_dom_sf"/>
</dbReference>
<dbReference type="InterPro" id="IPR033120">
    <property type="entry name" value="HOTDOG_ACOT"/>
</dbReference>
<name>A0A9N9DH18_9GLOM</name>
<protein>
    <submittedName>
        <fullName evidence="6">15550_t:CDS:1</fullName>
    </submittedName>
</protein>
<feature type="non-terminal residue" evidence="6">
    <location>
        <position position="232"/>
    </location>
</feature>
<dbReference type="PANTHER" id="PTHR12655">
    <property type="entry name" value="ACYL-COA THIOESTERASE"/>
    <property type="match status" value="1"/>
</dbReference>
<gene>
    <name evidence="6" type="ORF">FCALED_LOCUS10419</name>
</gene>
<evidence type="ECO:0000256" key="2">
    <source>
        <dbReference type="ARBA" id="ARBA00022737"/>
    </source>
</evidence>
<keyword evidence="2" id="KW-0677">Repeat</keyword>
<dbReference type="AlphaFoldDB" id="A0A9N9DH18"/>
<evidence type="ECO:0000256" key="3">
    <source>
        <dbReference type="ARBA" id="ARBA00022801"/>
    </source>
</evidence>
<keyword evidence="4" id="KW-0809">Transit peptide</keyword>
<evidence type="ECO:0000256" key="1">
    <source>
        <dbReference type="ARBA" id="ARBA00010458"/>
    </source>
</evidence>
<dbReference type="CDD" id="cd03442">
    <property type="entry name" value="BFIT_BACH"/>
    <property type="match status" value="1"/>
</dbReference>
<proteinExistence type="inferred from homology"/>
<keyword evidence="7" id="KW-1185">Reference proteome</keyword>
<dbReference type="Gene3D" id="3.10.129.10">
    <property type="entry name" value="Hotdog Thioesterase"/>
    <property type="match status" value="1"/>
</dbReference>
<organism evidence="6 7">
    <name type="scientific">Funneliformis caledonium</name>
    <dbReference type="NCBI Taxonomy" id="1117310"/>
    <lineage>
        <taxon>Eukaryota</taxon>
        <taxon>Fungi</taxon>
        <taxon>Fungi incertae sedis</taxon>
        <taxon>Mucoromycota</taxon>
        <taxon>Glomeromycotina</taxon>
        <taxon>Glomeromycetes</taxon>
        <taxon>Glomerales</taxon>
        <taxon>Glomeraceae</taxon>
        <taxon>Funneliformis</taxon>
    </lineage>
</organism>
<reference evidence="6" key="1">
    <citation type="submission" date="2021-06" db="EMBL/GenBank/DDBJ databases">
        <authorList>
            <person name="Kallberg Y."/>
            <person name="Tangrot J."/>
            <person name="Rosling A."/>
        </authorList>
    </citation>
    <scope>NUCLEOTIDE SEQUENCE</scope>
    <source>
        <strain evidence="6">UK204</strain>
    </source>
</reference>
<evidence type="ECO:0000313" key="7">
    <source>
        <dbReference type="Proteomes" id="UP000789570"/>
    </source>
</evidence>
<feature type="domain" description="HotDog ACOT-type" evidence="5">
    <location>
        <begin position="72"/>
        <end position="187"/>
    </location>
</feature>
<dbReference type="FunFam" id="3.10.129.10:FF:000012">
    <property type="entry name" value="Acyl-coenzyme A thioesterase 9, mitochondrial"/>
    <property type="match status" value="1"/>
</dbReference>
<dbReference type="PROSITE" id="PS51770">
    <property type="entry name" value="HOTDOG_ACOT"/>
    <property type="match status" value="1"/>
</dbReference>
<dbReference type="OrthoDB" id="331699at2759"/>
<evidence type="ECO:0000256" key="4">
    <source>
        <dbReference type="ARBA" id="ARBA00022946"/>
    </source>
</evidence>
<dbReference type="Proteomes" id="UP000789570">
    <property type="component" value="Unassembled WGS sequence"/>
</dbReference>
<sequence length="232" mass="26905">RSVQVNPLQLENDNQKKLFQITEEQKNRRLNSAATALSKLPPTEEEKLIIHDCYLEYCKYAEKTLENMKWMDETIMESVTLMQPQKRNIHGFVFGGYLMKLAYELAFSNASVFLKSRPTFLALDEISFRKPVHIGSILIMTSQIVYAPGPPHKSFQVAVTADVLDIEKETRDTTNIFHFTFNSDNPVRKIMPKTYHESMKLIEGRRRRQVGLKSRDLIVQNLELPINFPKSQ</sequence>
<evidence type="ECO:0000313" key="6">
    <source>
        <dbReference type="EMBL" id="CAG8638062.1"/>
    </source>
</evidence>
<dbReference type="InterPro" id="IPR006683">
    <property type="entry name" value="Thioestr_dom"/>
</dbReference>
<comment type="caution">
    <text evidence="6">The sequence shown here is derived from an EMBL/GenBank/DDBJ whole genome shotgun (WGS) entry which is preliminary data.</text>
</comment>
<dbReference type="GO" id="GO:0005739">
    <property type="term" value="C:mitochondrion"/>
    <property type="evidence" value="ECO:0007669"/>
    <property type="project" value="TreeGrafter"/>
</dbReference>
<dbReference type="Pfam" id="PF03061">
    <property type="entry name" value="4HBT"/>
    <property type="match status" value="1"/>
</dbReference>
<dbReference type="PANTHER" id="PTHR12655:SF0">
    <property type="entry name" value="ACYL-COENZYME A THIOESTERASE 9, MITOCHONDRIAL"/>
    <property type="match status" value="1"/>
</dbReference>
<dbReference type="SUPFAM" id="SSF54637">
    <property type="entry name" value="Thioesterase/thiol ester dehydrase-isomerase"/>
    <property type="match status" value="1"/>
</dbReference>
<accession>A0A9N9DH18</accession>